<evidence type="ECO:0000313" key="3">
    <source>
        <dbReference type="EMBL" id="KAF9964134.1"/>
    </source>
</evidence>
<dbReference type="PANTHER" id="PTHR23048">
    <property type="entry name" value="MYOSIN LIGHT CHAIN 1, 3"/>
    <property type="match status" value="1"/>
</dbReference>
<dbReference type="GO" id="GO:0016460">
    <property type="term" value="C:myosin II complex"/>
    <property type="evidence" value="ECO:0007669"/>
    <property type="project" value="TreeGrafter"/>
</dbReference>
<dbReference type="SMART" id="SM00054">
    <property type="entry name" value="EFh"/>
    <property type="match status" value="2"/>
</dbReference>
<dbReference type="PANTHER" id="PTHR23048:SF0">
    <property type="entry name" value="CALMODULIN LIKE 3"/>
    <property type="match status" value="1"/>
</dbReference>
<dbReference type="CDD" id="cd00051">
    <property type="entry name" value="EFh"/>
    <property type="match status" value="2"/>
</dbReference>
<sequence>MNNVQTKDLKEAFNLYDRKGTGSISSSDLGHLLRAIGQNPSEAEIKELINQAEPTLSFDAFSKIAMRPDGFKPAGTVDQLVEGFKVFDPKDNGTISITDLRRLLTTMGEPLTKEEIDQLLVAAKVDSNNNISYDTFVRDLLK</sequence>
<dbReference type="Proteomes" id="UP000738359">
    <property type="component" value="Unassembled WGS sequence"/>
</dbReference>
<dbReference type="AlphaFoldDB" id="A0A9P6M3L2"/>
<dbReference type="InterPro" id="IPR011992">
    <property type="entry name" value="EF-hand-dom_pair"/>
</dbReference>
<dbReference type="OrthoDB" id="26525at2759"/>
<dbReference type="GO" id="GO:0005509">
    <property type="term" value="F:calcium ion binding"/>
    <property type="evidence" value="ECO:0007669"/>
    <property type="project" value="InterPro"/>
</dbReference>
<comment type="caution">
    <text evidence="3">The sequence shown here is derived from an EMBL/GenBank/DDBJ whole genome shotgun (WGS) entry which is preliminary data.</text>
</comment>
<gene>
    <name evidence="3" type="ORF">BGZ70_006901</name>
</gene>
<organism evidence="3 4">
    <name type="scientific">Mortierella alpina</name>
    <name type="common">Oleaginous fungus</name>
    <name type="synonym">Mortierella renispora</name>
    <dbReference type="NCBI Taxonomy" id="64518"/>
    <lineage>
        <taxon>Eukaryota</taxon>
        <taxon>Fungi</taxon>
        <taxon>Fungi incertae sedis</taxon>
        <taxon>Mucoromycota</taxon>
        <taxon>Mortierellomycotina</taxon>
        <taxon>Mortierellomycetes</taxon>
        <taxon>Mortierellales</taxon>
        <taxon>Mortierellaceae</taxon>
        <taxon>Mortierella</taxon>
    </lineage>
</organism>
<reference evidence="3" key="1">
    <citation type="journal article" date="2020" name="Fungal Divers.">
        <title>Resolving the Mortierellaceae phylogeny through synthesis of multi-gene phylogenetics and phylogenomics.</title>
        <authorList>
            <person name="Vandepol N."/>
            <person name="Liber J."/>
            <person name="Desiro A."/>
            <person name="Na H."/>
            <person name="Kennedy M."/>
            <person name="Barry K."/>
            <person name="Grigoriev I.V."/>
            <person name="Miller A.N."/>
            <person name="O'Donnell K."/>
            <person name="Stajich J.E."/>
            <person name="Bonito G."/>
        </authorList>
    </citation>
    <scope>NUCLEOTIDE SEQUENCE</scope>
    <source>
        <strain evidence="3">CK1249</strain>
    </source>
</reference>
<dbReference type="InterPro" id="IPR002048">
    <property type="entry name" value="EF_hand_dom"/>
</dbReference>
<evidence type="ECO:0000256" key="1">
    <source>
        <dbReference type="ARBA" id="ARBA00022737"/>
    </source>
</evidence>
<dbReference type="InterPro" id="IPR050230">
    <property type="entry name" value="CALM/Myosin/TropC-like"/>
</dbReference>
<evidence type="ECO:0000313" key="4">
    <source>
        <dbReference type="Proteomes" id="UP000738359"/>
    </source>
</evidence>
<dbReference type="EMBL" id="JAAAHY010000401">
    <property type="protein sequence ID" value="KAF9964134.1"/>
    <property type="molecule type" value="Genomic_DNA"/>
</dbReference>
<feature type="domain" description="EF-hand" evidence="2">
    <location>
        <begin position="4"/>
        <end position="39"/>
    </location>
</feature>
<dbReference type="PROSITE" id="PS50222">
    <property type="entry name" value="EF_HAND_2"/>
    <property type="match status" value="2"/>
</dbReference>
<feature type="domain" description="EF-hand" evidence="2">
    <location>
        <begin position="75"/>
        <end position="110"/>
    </location>
</feature>
<keyword evidence="4" id="KW-1185">Reference proteome</keyword>
<proteinExistence type="predicted"/>
<evidence type="ECO:0000259" key="2">
    <source>
        <dbReference type="PROSITE" id="PS50222"/>
    </source>
</evidence>
<keyword evidence="1" id="KW-0677">Repeat</keyword>
<dbReference type="FunFam" id="1.10.238.10:FF:000001">
    <property type="entry name" value="Calmodulin 1"/>
    <property type="match status" value="1"/>
</dbReference>
<protein>
    <recommendedName>
        <fullName evidence="2">EF-hand domain-containing protein</fullName>
    </recommendedName>
</protein>
<dbReference type="Pfam" id="PF13499">
    <property type="entry name" value="EF-hand_7"/>
    <property type="match status" value="2"/>
</dbReference>
<name>A0A9P6M3L2_MORAP</name>
<dbReference type="SUPFAM" id="SSF47473">
    <property type="entry name" value="EF-hand"/>
    <property type="match status" value="1"/>
</dbReference>
<dbReference type="Gene3D" id="1.10.238.10">
    <property type="entry name" value="EF-hand"/>
    <property type="match status" value="2"/>
</dbReference>
<accession>A0A9P6M3L2</accession>